<organism evidence="1 2">
    <name type="scientific">Canavalia gladiata</name>
    <name type="common">Sword bean</name>
    <name type="synonym">Dolichos gladiatus</name>
    <dbReference type="NCBI Taxonomy" id="3824"/>
    <lineage>
        <taxon>Eukaryota</taxon>
        <taxon>Viridiplantae</taxon>
        <taxon>Streptophyta</taxon>
        <taxon>Embryophyta</taxon>
        <taxon>Tracheophyta</taxon>
        <taxon>Spermatophyta</taxon>
        <taxon>Magnoliopsida</taxon>
        <taxon>eudicotyledons</taxon>
        <taxon>Gunneridae</taxon>
        <taxon>Pentapetalae</taxon>
        <taxon>rosids</taxon>
        <taxon>fabids</taxon>
        <taxon>Fabales</taxon>
        <taxon>Fabaceae</taxon>
        <taxon>Papilionoideae</taxon>
        <taxon>50 kb inversion clade</taxon>
        <taxon>NPAAA clade</taxon>
        <taxon>indigoferoid/millettioid clade</taxon>
        <taxon>Phaseoleae</taxon>
        <taxon>Canavalia</taxon>
    </lineage>
</organism>
<comment type="caution">
    <text evidence="1">The sequence shown here is derived from an EMBL/GenBank/DDBJ whole genome shotgun (WGS) entry which is preliminary data.</text>
</comment>
<keyword evidence="2" id="KW-1185">Reference proteome</keyword>
<name>A0AAN9LNI7_CANGL</name>
<accession>A0AAN9LNI7</accession>
<sequence length="136" mass="15161">MRSSGYAPCDQSTTAAPTLVDGDHSVFSILSSYFLHKGEYSLHFLPPLNGCTTGFCMAHDHVSRPKHRTPLTLPLTWALMSSHDTWRCMVLTSMVKRSDSCVVEVENQSLVIEIDGIRGMKERKLPEVSGEALFFD</sequence>
<protein>
    <submittedName>
        <fullName evidence="1">Uncharacterized protein</fullName>
    </submittedName>
</protein>
<proteinExistence type="predicted"/>
<dbReference type="EMBL" id="JAYMYQ010000004">
    <property type="protein sequence ID" value="KAK7339181.1"/>
    <property type="molecule type" value="Genomic_DNA"/>
</dbReference>
<dbReference type="Proteomes" id="UP001367508">
    <property type="component" value="Unassembled WGS sequence"/>
</dbReference>
<dbReference type="AlphaFoldDB" id="A0AAN9LNI7"/>
<gene>
    <name evidence="1" type="ORF">VNO77_19834</name>
</gene>
<evidence type="ECO:0000313" key="1">
    <source>
        <dbReference type="EMBL" id="KAK7339181.1"/>
    </source>
</evidence>
<reference evidence="1 2" key="1">
    <citation type="submission" date="2024-01" db="EMBL/GenBank/DDBJ databases">
        <title>The genomes of 5 underutilized Papilionoideae crops provide insights into root nodulation and disease resistanc.</title>
        <authorList>
            <person name="Jiang F."/>
        </authorList>
    </citation>
    <scope>NUCLEOTIDE SEQUENCE [LARGE SCALE GENOMIC DNA]</scope>
    <source>
        <strain evidence="1">LVBAO_FW01</strain>
        <tissue evidence="1">Leaves</tissue>
    </source>
</reference>
<evidence type="ECO:0000313" key="2">
    <source>
        <dbReference type="Proteomes" id="UP001367508"/>
    </source>
</evidence>